<evidence type="ECO:0000313" key="6">
    <source>
        <dbReference type="Proteomes" id="UP000617734"/>
    </source>
</evidence>
<dbReference type="PROSITE" id="PS51186">
    <property type="entry name" value="GNAT"/>
    <property type="match status" value="1"/>
</dbReference>
<dbReference type="Pfam" id="PF13302">
    <property type="entry name" value="Acetyltransf_3"/>
    <property type="match status" value="1"/>
</dbReference>
<comment type="similarity">
    <text evidence="3">Belongs to the acetyltransferase family. RimJ subfamily.</text>
</comment>
<gene>
    <name evidence="5" type="ORF">GCM10018781_74640</name>
</gene>
<dbReference type="Gene3D" id="3.40.630.30">
    <property type="match status" value="1"/>
</dbReference>
<dbReference type="Proteomes" id="UP000617734">
    <property type="component" value="Unassembled WGS sequence"/>
</dbReference>
<dbReference type="InterPro" id="IPR051531">
    <property type="entry name" value="N-acetyltransferase"/>
</dbReference>
<dbReference type="SUPFAM" id="SSF55729">
    <property type="entry name" value="Acyl-CoA N-acyltransferases (Nat)"/>
    <property type="match status" value="1"/>
</dbReference>
<reference evidence="5" key="2">
    <citation type="submission" date="2020-09" db="EMBL/GenBank/DDBJ databases">
        <authorList>
            <person name="Sun Q."/>
            <person name="Ohkuma M."/>
        </authorList>
    </citation>
    <scope>NUCLEOTIDE SEQUENCE</scope>
    <source>
        <strain evidence="5">JCM 4646</strain>
    </source>
</reference>
<organism evidence="5 6">
    <name type="scientific">Kitasatospora indigofera</name>
    <dbReference type="NCBI Taxonomy" id="67307"/>
    <lineage>
        <taxon>Bacteria</taxon>
        <taxon>Bacillati</taxon>
        <taxon>Actinomycetota</taxon>
        <taxon>Actinomycetes</taxon>
        <taxon>Kitasatosporales</taxon>
        <taxon>Streptomycetaceae</taxon>
        <taxon>Kitasatospora</taxon>
    </lineage>
</organism>
<dbReference type="RefSeq" id="WP_190215359.1">
    <property type="nucleotide sequence ID" value="NZ_BNBO01000076.1"/>
</dbReference>
<dbReference type="EMBL" id="BNBO01000076">
    <property type="protein sequence ID" value="GHE24526.1"/>
    <property type="molecule type" value="Genomic_DNA"/>
</dbReference>
<evidence type="ECO:0000256" key="1">
    <source>
        <dbReference type="ARBA" id="ARBA00022679"/>
    </source>
</evidence>
<feature type="domain" description="N-acetyltransferase" evidence="4">
    <location>
        <begin position="4"/>
        <end position="163"/>
    </location>
</feature>
<dbReference type="InterPro" id="IPR000182">
    <property type="entry name" value="GNAT_dom"/>
</dbReference>
<evidence type="ECO:0000256" key="2">
    <source>
        <dbReference type="ARBA" id="ARBA00023315"/>
    </source>
</evidence>
<dbReference type="GeneID" id="95357695"/>
<evidence type="ECO:0000313" key="5">
    <source>
        <dbReference type="EMBL" id="GHE24526.1"/>
    </source>
</evidence>
<evidence type="ECO:0000259" key="4">
    <source>
        <dbReference type="PROSITE" id="PS51186"/>
    </source>
</evidence>
<proteinExistence type="inferred from homology"/>
<sequence>MQDVTLEPWAEGDLGLLRLINSPEMTEHLGGPETEEQLLARHRRYVDLPGTGRGRMFTVRPGAGPDGPAAGSIGYWETVWRGEKVYETGWSVLPAFQGRGIAVAAARAVTAAVRAEGRHRELHAFPSVGNPASNAICRRAGFTLLDECGFEYPKGTFMRCNDWALDLTVQG</sequence>
<reference evidence="5" key="1">
    <citation type="journal article" date="2014" name="Int. J. Syst. Evol. Microbiol.">
        <title>Complete genome sequence of Corynebacterium casei LMG S-19264T (=DSM 44701T), isolated from a smear-ripened cheese.</title>
        <authorList>
            <consortium name="US DOE Joint Genome Institute (JGI-PGF)"/>
            <person name="Walter F."/>
            <person name="Albersmeier A."/>
            <person name="Kalinowski J."/>
            <person name="Ruckert C."/>
        </authorList>
    </citation>
    <scope>NUCLEOTIDE SEQUENCE</scope>
    <source>
        <strain evidence="5">JCM 4646</strain>
    </source>
</reference>
<dbReference type="GO" id="GO:0005737">
    <property type="term" value="C:cytoplasm"/>
    <property type="evidence" value="ECO:0007669"/>
    <property type="project" value="TreeGrafter"/>
</dbReference>
<dbReference type="PANTHER" id="PTHR43792:SF8">
    <property type="entry name" value="[RIBOSOMAL PROTEIN US5]-ALANINE N-ACETYLTRANSFERASE"/>
    <property type="match status" value="1"/>
</dbReference>
<dbReference type="InterPro" id="IPR016181">
    <property type="entry name" value="Acyl_CoA_acyltransferase"/>
</dbReference>
<name>A0A918YTQ3_9ACTN</name>
<evidence type="ECO:0000256" key="3">
    <source>
        <dbReference type="ARBA" id="ARBA00038502"/>
    </source>
</evidence>
<keyword evidence="6" id="KW-1185">Reference proteome</keyword>
<dbReference type="AlphaFoldDB" id="A0A918YTQ3"/>
<dbReference type="PANTHER" id="PTHR43792">
    <property type="entry name" value="GNAT FAMILY, PUTATIVE (AFU_ORTHOLOGUE AFUA_3G00765)-RELATED-RELATED"/>
    <property type="match status" value="1"/>
</dbReference>
<keyword evidence="2" id="KW-0012">Acyltransferase</keyword>
<comment type="caution">
    <text evidence="5">The sequence shown here is derived from an EMBL/GenBank/DDBJ whole genome shotgun (WGS) entry which is preliminary data.</text>
</comment>
<dbReference type="GO" id="GO:0008999">
    <property type="term" value="F:protein-N-terminal-alanine acetyltransferase activity"/>
    <property type="evidence" value="ECO:0007669"/>
    <property type="project" value="TreeGrafter"/>
</dbReference>
<keyword evidence="1" id="KW-0808">Transferase</keyword>
<protein>
    <recommendedName>
        <fullName evidence="4">N-acetyltransferase domain-containing protein</fullName>
    </recommendedName>
</protein>
<accession>A0A918YTQ3</accession>